<evidence type="ECO:0000259" key="3">
    <source>
        <dbReference type="SMART" id="SM00226"/>
    </source>
</evidence>
<dbReference type="SMART" id="SM00226">
    <property type="entry name" value="LMWPc"/>
    <property type="match status" value="1"/>
</dbReference>
<feature type="region of interest" description="Disordered" evidence="2">
    <location>
        <begin position="133"/>
        <end position="153"/>
    </location>
</feature>
<dbReference type="Pfam" id="PF01451">
    <property type="entry name" value="LMWPc"/>
    <property type="match status" value="1"/>
</dbReference>
<keyword evidence="4" id="KW-0560">Oxidoreductase</keyword>
<accession>E6SH89</accession>
<sequence length="153" mass="16661">MAKRLMFLCTGNSARSQMAEGLARSLLGGAWEVYSAGLDPKGVHPLAVRAMDEIGIDIRAQSSKPIDPALLDRMDLIVTLCDDAAERCPVTPPHVRRWHWPLPDPAAVEGTEEQRLAAFRRVRDELHRRIRQGLLASHDPVPAPGATGGGEEG</sequence>
<organism evidence="4 5">
    <name type="scientific">Thermaerobacter marianensis (strain ATCC 700841 / DSM 12885 / JCM 10246 / 7p75a)</name>
    <dbReference type="NCBI Taxonomy" id="644966"/>
    <lineage>
        <taxon>Bacteria</taxon>
        <taxon>Bacillati</taxon>
        <taxon>Bacillota</taxon>
        <taxon>Clostridia</taxon>
        <taxon>Eubacteriales</taxon>
        <taxon>Clostridiales Family XVII. Incertae Sedis</taxon>
        <taxon>Thermaerobacter</taxon>
    </lineage>
</organism>
<name>E6SH89_THEM7</name>
<dbReference type="Proteomes" id="UP000008915">
    <property type="component" value="Chromosome"/>
</dbReference>
<dbReference type="PANTHER" id="PTHR43428">
    <property type="entry name" value="ARSENATE REDUCTASE"/>
    <property type="match status" value="1"/>
</dbReference>
<proteinExistence type="predicted"/>
<reference evidence="5" key="2">
    <citation type="journal article" date="2010" name="Stand. Genomic Sci.">
        <title>Complete genome sequence of Thermaerobacter marianensis type strain (7p75aT).</title>
        <authorList>
            <person name="Han C."/>
            <person name="Gu W."/>
            <person name="Zhang X."/>
            <person name="Lapidus A."/>
            <person name="Nolan M."/>
            <person name="Copeland A."/>
            <person name="Lucas S."/>
            <person name="Glavina Del Rio T."/>
            <person name="Tice H."/>
            <person name="Cheng J."/>
            <person name="Tapia R."/>
            <person name="Goodwin L."/>
            <person name="Pitluck S."/>
            <person name="Pagani I."/>
            <person name="Ivanova N."/>
            <person name="Mavromatis K."/>
            <person name="Mikhailova N."/>
            <person name="Pati A."/>
            <person name="Chen A."/>
            <person name="Palaniappan K."/>
            <person name="Land M."/>
            <person name="Hauser L."/>
            <person name="Chang Y."/>
            <person name="Jeffries C."/>
            <person name="Schneider S."/>
            <person name="Rohde M."/>
            <person name="Goker M."/>
            <person name="Pukall R."/>
            <person name="Woyke T."/>
            <person name="Bristow J."/>
            <person name="Eisen J."/>
            <person name="Markowitz V."/>
            <person name="Hugenholtz P."/>
            <person name="Kyrpides N."/>
            <person name="Klenk H."/>
            <person name="Detter J."/>
        </authorList>
    </citation>
    <scope>NUCLEOTIDE SEQUENCE [LARGE SCALE GENOMIC DNA]</scope>
    <source>
        <strain evidence="5">ATCC 700841 / DSM 12885 / JCM 10246 / 7p75a</strain>
    </source>
</reference>
<dbReference type="eggNOG" id="COG0394">
    <property type="taxonomic scope" value="Bacteria"/>
</dbReference>
<dbReference type="GO" id="GO:0008794">
    <property type="term" value="F:arsenate reductase (glutaredoxin) activity"/>
    <property type="evidence" value="ECO:0007669"/>
    <property type="project" value="UniProtKB-EC"/>
</dbReference>
<evidence type="ECO:0000256" key="2">
    <source>
        <dbReference type="SAM" id="MobiDB-lite"/>
    </source>
</evidence>
<dbReference type="PANTHER" id="PTHR43428:SF1">
    <property type="entry name" value="ARSENATE REDUCTASE"/>
    <property type="match status" value="1"/>
</dbReference>
<reference evidence="4 5" key="1">
    <citation type="journal article" date="2010" name="Stand. Genomic Sci.">
        <title>Complete genome sequence of Thermaerobacter marianensis type strain (7p75a).</title>
        <authorList>
            <person name="Han C."/>
            <person name="Gu W."/>
            <person name="Zhang X."/>
            <person name="Lapidus A."/>
            <person name="Nolan M."/>
            <person name="Copeland A."/>
            <person name="Lucas S."/>
            <person name="Del Rio T.G."/>
            <person name="Tice H."/>
            <person name="Cheng J.F."/>
            <person name="Tapia R."/>
            <person name="Goodwin L."/>
            <person name="Pitluck S."/>
            <person name="Pagani I."/>
            <person name="Ivanova N."/>
            <person name="Mavromatis K."/>
            <person name="Mikhailova N."/>
            <person name="Pati A."/>
            <person name="Chen A."/>
            <person name="Palaniappan K."/>
            <person name="Land M."/>
            <person name="Hauser L."/>
            <person name="Chang Y.J."/>
            <person name="Jeffries C.D."/>
            <person name="Schneider S."/>
            <person name="Rohde M."/>
            <person name="Goker M."/>
            <person name="Pukall R."/>
            <person name="Woyke T."/>
            <person name="Bristow J."/>
            <person name="Eisen J.A."/>
            <person name="Markowitz V."/>
            <person name="Hugenholtz P."/>
            <person name="Kyrpides N.C."/>
            <person name="Klenk H.P."/>
            <person name="Detter J.C."/>
        </authorList>
    </citation>
    <scope>NUCLEOTIDE SEQUENCE [LARGE SCALE GENOMIC DNA]</scope>
    <source>
        <strain evidence="5">ATCC 700841 / DSM 12885 / JCM 10246 / 7p75a</strain>
    </source>
</reference>
<protein>
    <submittedName>
        <fullName evidence="4">Protein-tyrosine phosphatase, low molecular weight</fullName>
        <ecNumber evidence="4">1.20.4.1</ecNumber>
    </submittedName>
</protein>
<dbReference type="InterPro" id="IPR023485">
    <property type="entry name" value="Ptyr_pPase"/>
</dbReference>
<dbReference type="CDD" id="cd16345">
    <property type="entry name" value="LMWP_ArsC"/>
    <property type="match status" value="1"/>
</dbReference>
<evidence type="ECO:0000256" key="1">
    <source>
        <dbReference type="ARBA" id="ARBA00022849"/>
    </source>
</evidence>
<dbReference type="SUPFAM" id="SSF52788">
    <property type="entry name" value="Phosphotyrosine protein phosphatases I"/>
    <property type="match status" value="1"/>
</dbReference>
<keyword evidence="1" id="KW-0059">Arsenical resistance</keyword>
<dbReference type="KEGG" id="tmr:Tmar_1644"/>
<dbReference type="STRING" id="644966.Tmar_1644"/>
<gene>
    <name evidence="4" type="ordered locus">Tmar_1644</name>
</gene>
<evidence type="ECO:0000313" key="5">
    <source>
        <dbReference type="Proteomes" id="UP000008915"/>
    </source>
</evidence>
<dbReference type="EC" id="1.20.4.1" evidence="4"/>
<dbReference type="GO" id="GO:0046685">
    <property type="term" value="P:response to arsenic-containing substance"/>
    <property type="evidence" value="ECO:0007669"/>
    <property type="project" value="UniProtKB-KW"/>
</dbReference>
<keyword evidence="5" id="KW-1185">Reference proteome</keyword>
<dbReference type="AlphaFoldDB" id="E6SH89"/>
<dbReference type="InterPro" id="IPR036196">
    <property type="entry name" value="Ptyr_pPase_sf"/>
</dbReference>
<dbReference type="EMBL" id="CP002344">
    <property type="protein sequence ID" value="ADU51753.1"/>
    <property type="molecule type" value="Genomic_DNA"/>
</dbReference>
<feature type="domain" description="Phosphotyrosine protein phosphatase I" evidence="3">
    <location>
        <begin position="3"/>
        <end position="137"/>
    </location>
</feature>
<dbReference type="HOGENOM" id="CLU_071415_3_2_9"/>
<evidence type="ECO:0000313" key="4">
    <source>
        <dbReference type="EMBL" id="ADU51753.1"/>
    </source>
</evidence>
<dbReference type="Gene3D" id="3.40.50.2300">
    <property type="match status" value="1"/>
</dbReference>